<sequence>MNTVSAWPVIAFVAIVFLSSRAVAQDCADPQLLCGQSAPETLSTADGINTPVPASFCFDIAENAVFFDFQTLDLSQFPGLSFDDPTATLSIGNISCLQDSTFGEGILYAVFAATNACDESTFDAPIACDTLFQATDIPLDDLDPSTTYTVMISGFQGDLPAINPGECEVSISVSGPAVTYDFEADWYPDGDQSRNILLSGETVVLTTNPDLTGYSWTGEALNETSGPVVTAIPVGVDQNFEYIVETTINGCIYSETLSVLVRPAILPYNAFTPNADGINDTWEIKDIEKWQNAQINVYSRWGTRVFQATNYKNDWGGDDLPAATYYYVIELNPVDFNSDPYTGSVTILR</sequence>
<comment type="caution">
    <text evidence="2">The sequence shown here is derived from an EMBL/GenBank/DDBJ whole genome shotgun (WGS) entry which is preliminary data.</text>
</comment>
<evidence type="ECO:0000313" key="3">
    <source>
        <dbReference type="Proteomes" id="UP000486602"/>
    </source>
</evidence>
<dbReference type="NCBIfam" id="TIGR04131">
    <property type="entry name" value="Bac_Flav_CTERM"/>
    <property type="match status" value="1"/>
</dbReference>
<dbReference type="Pfam" id="PF13585">
    <property type="entry name" value="CHU_C"/>
    <property type="match status" value="1"/>
</dbReference>
<dbReference type="InterPro" id="IPR026341">
    <property type="entry name" value="T9SS_type_B"/>
</dbReference>
<evidence type="ECO:0000313" key="2">
    <source>
        <dbReference type="EMBL" id="NEN21974.1"/>
    </source>
</evidence>
<reference evidence="2 3" key="1">
    <citation type="submission" date="2020-02" db="EMBL/GenBank/DDBJ databases">
        <title>Out from the shadows clarifying the taxonomy of the family Cryomorphaceae and related taxa by utilizing the GTDB taxonomic framework.</title>
        <authorList>
            <person name="Bowman J.P."/>
        </authorList>
    </citation>
    <scope>NUCLEOTIDE SEQUENCE [LARGE SCALE GENOMIC DNA]</scope>
    <source>
        <strain evidence="2 3">QSSC 1-22</strain>
    </source>
</reference>
<dbReference type="AlphaFoldDB" id="A0A7K3WKF4"/>
<gene>
    <name evidence="2" type="ORF">G3O08_00455</name>
</gene>
<feature type="signal peptide" evidence="1">
    <location>
        <begin position="1"/>
        <end position="24"/>
    </location>
</feature>
<accession>A0A7K3WKF4</accession>
<dbReference type="RefSeq" id="WP_163282695.1">
    <property type="nucleotide sequence ID" value="NZ_JAAGVY010000001.1"/>
</dbReference>
<organism evidence="2 3">
    <name type="scientific">Cryomorpha ignava</name>
    <dbReference type="NCBI Taxonomy" id="101383"/>
    <lineage>
        <taxon>Bacteria</taxon>
        <taxon>Pseudomonadati</taxon>
        <taxon>Bacteroidota</taxon>
        <taxon>Flavobacteriia</taxon>
        <taxon>Flavobacteriales</taxon>
        <taxon>Cryomorphaceae</taxon>
        <taxon>Cryomorpha</taxon>
    </lineage>
</organism>
<keyword evidence="3" id="KW-1185">Reference proteome</keyword>
<name>A0A7K3WKF4_9FLAO</name>
<protein>
    <submittedName>
        <fullName evidence="2">Gliding motility-associated C-terminal domain-containing protein</fullName>
    </submittedName>
</protein>
<dbReference type="EMBL" id="JAAGVY010000001">
    <property type="protein sequence ID" value="NEN21974.1"/>
    <property type="molecule type" value="Genomic_DNA"/>
</dbReference>
<feature type="chain" id="PRO_5029528939" evidence="1">
    <location>
        <begin position="25"/>
        <end position="349"/>
    </location>
</feature>
<keyword evidence="1" id="KW-0732">Signal</keyword>
<evidence type="ECO:0000256" key="1">
    <source>
        <dbReference type="SAM" id="SignalP"/>
    </source>
</evidence>
<proteinExistence type="predicted"/>
<dbReference type="Proteomes" id="UP000486602">
    <property type="component" value="Unassembled WGS sequence"/>
</dbReference>